<evidence type="ECO:0000313" key="3">
    <source>
        <dbReference type="Proteomes" id="UP001470230"/>
    </source>
</evidence>
<keyword evidence="1" id="KW-0472">Membrane</keyword>
<reference evidence="2 3" key="1">
    <citation type="submission" date="2024-04" db="EMBL/GenBank/DDBJ databases">
        <title>Tritrichomonas musculus Genome.</title>
        <authorList>
            <person name="Alves-Ferreira E."/>
            <person name="Grigg M."/>
            <person name="Lorenzi H."/>
            <person name="Galac M."/>
        </authorList>
    </citation>
    <scope>NUCLEOTIDE SEQUENCE [LARGE SCALE GENOMIC DNA]</scope>
    <source>
        <strain evidence="2 3">EAF2021</strain>
    </source>
</reference>
<dbReference type="Proteomes" id="UP001470230">
    <property type="component" value="Unassembled WGS sequence"/>
</dbReference>
<keyword evidence="1" id="KW-1133">Transmembrane helix</keyword>
<organism evidence="2 3">
    <name type="scientific">Tritrichomonas musculus</name>
    <dbReference type="NCBI Taxonomy" id="1915356"/>
    <lineage>
        <taxon>Eukaryota</taxon>
        <taxon>Metamonada</taxon>
        <taxon>Parabasalia</taxon>
        <taxon>Tritrichomonadida</taxon>
        <taxon>Tritrichomonadidae</taxon>
        <taxon>Tritrichomonas</taxon>
    </lineage>
</organism>
<feature type="transmembrane region" description="Helical" evidence="1">
    <location>
        <begin position="129"/>
        <end position="147"/>
    </location>
</feature>
<dbReference type="EMBL" id="JAPFFF010000034">
    <property type="protein sequence ID" value="KAK8843766.1"/>
    <property type="molecule type" value="Genomic_DNA"/>
</dbReference>
<comment type="caution">
    <text evidence="2">The sequence shown here is derived from an EMBL/GenBank/DDBJ whole genome shotgun (WGS) entry which is preliminary data.</text>
</comment>
<name>A0ABR2HCE8_9EUKA</name>
<evidence type="ECO:0000313" key="2">
    <source>
        <dbReference type="EMBL" id="KAK8843766.1"/>
    </source>
</evidence>
<feature type="transmembrane region" description="Helical" evidence="1">
    <location>
        <begin position="72"/>
        <end position="90"/>
    </location>
</feature>
<protein>
    <submittedName>
        <fullName evidence="2">Uncharacterized protein</fullName>
    </submittedName>
</protein>
<evidence type="ECO:0000256" key="1">
    <source>
        <dbReference type="SAM" id="Phobius"/>
    </source>
</evidence>
<sequence length="162" mass="18495">MLLVGGDSSYLGESSNNFFANRPIVSPPMQSRHDPTTFLSYNLNDCKCVIVKNDGKYLINSTEYIIRDRQGITYKALSAVNTIYGIFFIVSDHNCPEKNKIACINKEDPYPIFVDTGNINPMYLYGDDLVIAVIDSEGGIIFFNIYYHRMIRKMQPKINFKI</sequence>
<keyword evidence="3" id="KW-1185">Reference proteome</keyword>
<keyword evidence="1" id="KW-0812">Transmembrane</keyword>
<proteinExistence type="predicted"/>
<gene>
    <name evidence="2" type="ORF">M9Y10_024836</name>
</gene>
<accession>A0ABR2HCE8</accession>